<dbReference type="AlphaFoldDB" id="A0A0F9UL87"/>
<dbReference type="PANTHER" id="PTHR30313:SF2">
    <property type="entry name" value="DNA PRIMASE"/>
    <property type="match status" value="1"/>
</dbReference>
<organism evidence="1">
    <name type="scientific">marine sediment metagenome</name>
    <dbReference type="NCBI Taxonomy" id="412755"/>
    <lineage>
        <taxon>unclassified sequences</taxon>
        <taxon>metagenomes</taxon>
        <taxon>ecological metagenomes</taxon>
    </lineage>
</organism>
<dbReference type="PANTHER" id="PTHR30313">
    <property type="entry name" value="DNA PRIMASE"/>
    <property type="match status" value="1"/>
</dbReference>
<protein>
    <recommendedName>
        <fullName evidence="2">Toprim domain-containing protein</fullName>
    </recommendedName>
</protein>
<name>A0A0F9UL87_9ZZZZ</name>
<dbReference type="Gene3D" id="3.40.1360.10">
    <property type="match status" value="1"/>
</dbReference>
<reference evidence="1" key="1">
    <citation type="journal article" date="2015" name="Nature">
        <title>Complex archaea that bridge the gap between prokaryotes and eukaryotes.</title>
        <authorList>
            <person name="Spang A."/>
            <person name="Saw J.H."/>
            <person name="Jorgensen S.L."/>
            <person name="Zaremba-Niedzwiedzka K."/>
            <person name="Martijn J."/>
            <person name="Lind A.E."/>
            <person name="van Eijk R."/>
            <person name="Schleper C."/>
            <person name="Guy L."/>
            <person name="Ettema T.J."/>
        </authorList>
    </citation>
    <scope>NUCLEOTIDE SEQUENCE</scope>
</reference>
<dbReference type="GO" id="GO:0005737">
    <property type="term" value="C:cytoplasm"/>
    <property type="evidence" value="ECO:0007669"/>
    <property type="project" value="TreeGrafter"/>
</dbReference>
<sequence>MLSSLDGIANSVKGIGGTITKIVNGWRQRMARLEEIIGKDYRIKGYGRYLKTHEHDSLVIDTHKQVFYWNSKDISGDVYDWLTKIKGLTRAETSDYLKEYSPDYFEYLQNVVTVERKDVIVSERLVGSFYTLGKKYRNYWKDIRGYTDSTIDLFQLGYTGFWYTIPIFVGGKFRNFQCRHPEGFQKVWYKHMGALPFNLDYVKNKSWFCLTEGPADAIMLMQHGIPAMSSTVGGGYFNPTWITKMSHAKKIHIVYDNDKAGRKGAIRTGEQLGNVAQVYTFDGYPDKYDVTDYFKDGGNAKEFKERLANDSRYWFEVEQGVDFERRQPHLSQQR</sequence>
<comment type="caution">
    <text evidence="1">The sequence shown here is derived from an EMBL/GenBank/DDBJ whole genome shotgun (WGS) entry which is preliminary data.</text>
</comment>
<dbReference type="SUPFAM" id="SSF56731">
    <property type="entry name" value="DNA primase core"/>
    <property type="match status" value="1"/>
</dbReference>
<dbReference type="EMBL" id="LAZR01000932">
    <property type="protein sequence ID" value="KKN54333.1"/>
    <property type="molecule type" value="Genomic_DNA"/>
</dbReference>
<dbReference type="InterPro" id="IPR050219">
    <property type="entry name" value="DnaG_primase"/>
</dbReference>
<dbReference type="CDD" id="cd01029">
    <property type="entry name" value="TOPRIM_primases"/>
    <property type="match status" value="1"/>
</dbReference>
<evidence type="ECO:0008006" key="2">
    <source>
        <dbReference type="Google" id="ProtNLM"/>
    </source>
</evidence>
<evidence type="ECO:0000313" key="1">
    <source>
        <dbReference type="EMBL" id="KKN54333.1"/>
    </source>
</evidence>
<gene>
    <name evidence="1" type="ORF">LCGC14_0593110</name>
</gene>
<dbReference type="InterPro" id="IPR034154">
    <property type="entry name" value="TOPRIM_DnaG/twinkle"/>
</dbReference>
<accession>A0A0F9UL87</accession>
<dbReference type="SUPFAM" id="SSF57783">
    <property type="entry name" value="Zinc beta-ribbon"/>
    <property type="match status" value="1"/>
</dbReference>
<proteinExistence type="predicted"/>
<dbReference type="Pfam" id="PF13155">
    <property type="entry name" value="Toprim_2"/>
    <property type="match status" value="1"/>
</dbReference>
<dbReference type="GO" id="GO:0006269">
    <property type="term" value="P:DNA replication, synthesis of primer"/>
    <property type="evidence" value="ECO:0007669"/>
    <property type="project" value="TreeGrafter"/>
</dbReference>